<evidence type="ECO:0000313" key="7">
    <source>
        <dbReference type="EMBL" id="OWY30393.1"/>
    </source>
</evidence>
<accession>A0A246WTY3</accession>
<keyword evidence="1" id="KW-0472">Membrane</keyword>
<dbReference type="AlphaFoldDB" id="A0A246WTY3"/>
<organism evidence="7 8">
    <name type="scientific">Herbaspirillum robiniae</name>
    <dbReference type="NCBI Taxonomy" id="2014887"/>
    <lineage>
        <taxon>Bacteria</taxon>
        <taxon>Pseudomonadati</taxon>
        <taxon>Pseudomonadota</taxon>
        <taxon>Betaproteobacteria</taxon>
        <taxon>Burkholderiales</taxon>
        <taxon>Oxalobacteraceae</taxon>
        <taxon>Herbaspirillum</taxon>
    </lineage>
</organism>
<feature type="domain" description="Polypeptide-transport-associated ShlB-type" evidence="6">
    <location>
        <begin position="67"/>
        <end position="140"/>
    </location>
</feature>
<dbReference type="InterPro" id="IPR013686">
    <property type="entry name" value="Polypept-transport_assoc_ShlB"/>
</dbReference>
<comment type="caution">
    <text evidence="7">The sequence shown here is derived from an EMBL/GenBank/DDBJ whole genome shotgun (WGS) entry which is preliminary data.</text>
</comment>
<dbReference type="Pfam" id="PF03865">
    <property type="entry name" value="ShlB"/>
    <property type="match status" value="1"/>
</dbReference>
<protein>
    <recommendedName>
        <fullName evidence="9">ShlB/FhaC/HecB family hemolysin secretion/activation protein</fullName>
    </recommendedName>
</protein>
<dbReference type="GO" id="GO:0098046">
    <property type="term" value="C:type V protein secretion system complex"/>
    <property type="evidence" value="ECO:0007669"/>
    <property type="project" value="TreeGrafter"/>
</dbReference>
<dbReference type="InterPro" id="IPR051544">
    <property type="entry name" value="TPS_OM_transporter"/>
</dbReference>
<dbReference type="PANTHER" id="PTHR34597:SF6">
    <property type="entry name" value="BLR6126 PROTEIN"/>
    <property type="match status" value="1"/>
</dbReference>
<keyword evidence="1" id="KW-1134">Transmembrane beta strand</keyword>
<dbReference type="GO" id="GO:0046819">
    <property type="term" value="P:protein secretion by the type V secretion system"/>
    <property type="evidence" value="ECO:0007669"/>
    <property type="project" value="TreeGrafter"/>
</dbReference>
<dbReference type="EMBL" id="NJGU01000002">
    <property type="protein sequence ID" value="OWY30393.1"/>
    <property type="molecule type" value="Genomic_DNA"/>
</dbReference>
<dbReference type="Gene3D" id="3.10.20.310">
    <property type="entry name" value="membrane protein fhac"/>
    <property type="match status" value="1"/>
</dbReference>
<proteinExistence type="predicted"/>
<evidence type="ECO:0000259" key="6">
    <source>
        <dbReference type="Pfam" id="PF08479"/>
    </source>
</evidence>
<dbReference type="PANTHER" id="PTHR34597">
    <property type="entry name" value="SLR1661 PROTEIN"/>
    <property type="match status" value="1"/>
</dbReference>
<dbReference type="Proteomes" id="UP000197596">
    <property type="component" value="Unassembled WGS sequence"/>
</dbReference>
<dbReference type="Gene3D" id="2.40.160.50">
    <property type="entry name" value="membrane protein fhac: a member of the omp85/tpsb transporter family"/>
    <property type="match status" value="1"/>
</dbReference>
<dbReference type="Pfam" id="PF08479">
    <property type="entry name" value="POTRA_2"/>
    <property type="match status" value="1"/>
</dbReference>
<name>A0A246WTY3_9BURK</name>
<gene>
    <name evidence="7" type="ORF">CEJ42_05425</name>
</gene>
<evidence type="ECO:0000256" key="2">
    <source>
        <dbReference type="ARBA" id="ARBA00022692"/>
    </source>
</evidence>
<evidence type="ECO:0008006" key="9">
    <source>
        <dbReference type="Google" id="ProtNLM"/>
    </source>
</evidence>
<keyword evidence="2" id="KW-0812">Transmembrane</keyword>
<evidence type="ECO:0000256" key="1">
    <source>
        <dbReference type="ARBA" id="ARBA00022452"/>
    </source>
</evidence>
<dbReference type="InterPro" id="IPR005565">
    <property type="entry name" value="Hemolysn_activator_HlyB_C"/>
</dbReference>
<evidence type="ECO:0000259" key="5">
    <source>
        <dbReference type="Pfam" id="PF03865"/>
    </source>
</evidence>
<evidence type="ECO:0000313" key="8">
    <source>
        <dbReference type="Proteomes" id="UP000197596"/>
    </source>
</evidence>
<keyword evidence="3" id="KW-0998">Cell outer membrane</keyword>
<evidence type="ECO:0000256" key="4">
    <source>
        <dbReference type="SAM" id="MobiDB-lite"/>
    </source>
</evidence>
<sequence length="559" mass="60671">MRNANEIAKETARSVRNRSSKGDTGRLSRMCLALLGAAGIGWHGGVLAQQAPESVPAAAQADTRQVDISEYIVRGNTVLDARTIEKAVTPFLGPKRTLKDIENARDALLAAYNAKGYQSVYVDLPEQQVNEGIVFLQVSETKVGRVRVVGAQYNSPAEIRNQVPALKEGDVPDFTQAQAELTALNRGGKRQVMPLVKQGAVPGTMDVDLKVDDSSPWRGSVGLNNDYSADTHHLRASASIGYDNLWQLGHSLSLSFFGTPQDFNETRVWSASYSAPLRGTNWSIEASGYVSNSNVSTVGGTSVLGKGHSVGVKAVYTVPTTGEWYHSFSGGIDFKDNKEGLRLGATGDDVPLRYAPITLAYSGFRQGEKSQYGLNLSMVSGTSRFFGYGSNDTQFDYKRYKSSPSFTLFKGDLNGSYTLPGNEQLGVRLSAQMTDSALISTEQMAAGGASSVRGYLSAEATGDYGLVGSLELRSRPLALLNPWVENWRVYAFTDGGYLRLRDPLPEQNDSFNLASVGIGTNFTLMQRVSGKLDLAYPLKKVARTEAHDWRLNFSVNANY</sequence>
<evidence type="ECO:0000256" key="3">
    <source>
        <dbReference type="ARBA" id="ARBA00023237"/>
    </source>
</evidence>
<reference evidence="7 8" key="1">
    <citation type="submission" date="2017-06" db="EMBL/GenBank/DDBJ databases">
        <title>Herbaspirillum phytohormonus sp. nov., isolated from the root nodule of Robinia pseudoacacia in lead-zinc mine.</title>
        <authorList>
            <person name="Fan M."/>
            <person name="Lin Y."/>
        </authorList>
    </citation>
    <scope>NUCLEOTIDE SEQUENCE [LARGE SCALE GENOMIC DNA]</scope>
    <source>
        <strain evidence="7 8">HZ10</strain>
    </source>
</reference>
<dbReference type="GO" id="GO:0008320">
    <property type="term" value="F:protein transmembrane transporter activity"/>
    <property type="evidence" value="ECO:0007669"/>
    <property type="project" value="TreeGrafter"/>
</dbReference>
<feature type="region of interest" description="Disordered" evidence="4">
    <location>
        <begin position="1"/>
        <end position="24"/>
    </location>
</feature>
<feature type="domain" description="Haemolysin activator HlyB C-terminal" evidence="5">
    <location>
        <begin position="203"/>
        <end position="521"/>
    </location>
</feature>